<keyword evidence="2" id="KW-1185">Reference proteome</keyword>
<evidence type="ECO:0000313" key="1">
    <source>
        <dbReference type="EMBL" id="OMJ88171.1"/>
    </source>
</evidence>
<protein>
    <submittedName>
        <fullName evidence="1">Uncharacterized protein</fullName>
    </submittedName>
</protein>
<gene>
    <name evidence="1" type="ORF">SteCoe_9904</name>
</gene>
<proteinExistence type="predicted"/>
<dbReference type="Proteomes" id="UP000187209">
    <property type="component" value="Unassembled WGS sequence"/>
</dbReference>
<evidence type="ECO:0000313" key="2">
    <source>
        <dbReference type="Proteomes" id="UP000187209"/>
    </source>
</evidence>
<sequence>MKESKGCLSNALEETRKFLGYSSNEIHEESSNESDLLLEKSISQYLAPRFESEHSYSLPGLVKMPKKESENYIEMPNPCKNKNLVLLKNEEIINYFCHGFLNQPYSLSLLEEPDHVVYKNKTFSLKADIVDALNNKIILKQPLLFTVLLLKAANPIQIVELTKFKEKIITGTAICEINNTVYFKKLIIKEVSSYQPFGIFTLVILPDDVKLIKPLVVGSLKVKSRKSKLWKLKKKFKSNE</sequence>
<dbReference type="OrthoDB" id="288611at2759"/>
<dbReference type="EMBL" id="MPUH01000157">
    <property type="protein sequence ID" value="OMJ88171.1"/>
    <property type="molecule type" value="Genomic_DNA"/>
</dbReference>
<dbReference type="AlphaFoldDB" id="A0A1R2CGM1"/>
<reference evidence="1 2" key="1">
    <citation type="submission" date="2016-11" db="EMBL/GenBank/DDBJ databases">
        <title>The macronuclear genome of Stentor coeruleus: a giant cell with tiny introns.</title>
        <authorList>
            <person name="Slabodnick M."/>
            <person name="Ruby J.G."/>
            <person name="Reiff S.B."/>
            <person name="Swart E.C."/>
            <person name="Gosai S."/>
            <person name="Prabakaran S."/>
            <person name="Witkowska E."/>
            <person name="Larue G.E."/>
            <person name="Fisher S."/>
            <person name="Freeman R.M."/>
            <person name="Gunawardena J."/>
            <person name="Chu W."/>
            <person name="Stover N.A."/>
            <person name="Gregory B.D."/>
            <person name="Nowacki M."/>
            <person name="Derisi J."/>
            <person name="Roy S.W."/>
            <person name="Marshall W.F."/>
            <person name="Sood P."/>
        </authorList>
    </citation>
    <scope>NUCLEOTIDE SEQUENCE [LARGE SCALE GENOMIC DNA]</scope>
    <source>
        <strain evidence="1">WM001</strain>
    </source>
</reference>
<comment type="caution">
    <text evidence="1">The sequence shown here is derived from an EMBL/GenBank/DDBJ whole genome shotgun (WGS) entry which is preliminary data.</text>
</comment>
<organism evidence="1 2">
    <name type="scientific">Stentor coeruleus</name>
    <dbReference type="NCBI Taxonomy" id="5963"/>
    <lineage>
        <taxon>Eukaryota</taxon>
        <taxon>Sar</taxon>
        <taxon>Alveolata</taxon>
        <taxon>Ciliophora</taxon>
        <taxon>Postciliodesmatophora</taxon>
        <taxon>Heterotrichea</taxon>
        <taxon>Heterotrichida</taxon>
        <taxon>Stentoridae</taxon>
        <taxon>Stentor</taxon>
    </lineage>
</organism>
<name>A0A1R2CGM1_9CILI</name>
<accession>A0A1R2CGM1</accession>